<name>F5RD55_METUF</name>
<sequence length="246" mass="25863">MRSDHRSAVQRRMARMRCALACGTRDGVAGDAVAESFMACSFDASFAVLLPEGSIRMTAATRHRFASGLRQRKAGRQAQAQTGASASAHFAGKEARHERPSPSAAPRLCLLRLFQRGADGQSHRGEAGPQRTGGNVLHRRRGRRRRTAAAGRAVRPPDTGARRLPAGMRAPQPGAARSAAGPSPAAARTRRAQASARRIRRGRSAAAVRAGRSAGRRAGRRAGRSSGAGRSGSGLIRVNTVPPCAA</sequence>
<evidence type="ECO:0000313" key="3">
    <source>
        <dbReference type="Proteomes" id="UP000005019"/>
    </source>
</evidence>
<organism evidence="2 3">
    <name type="scientific">Methyloversatilis universalis (strain ATCC BAA-1314 / DSM 25237 / JCM 13912 / CCUG 52030 / FAM5)</name>
    <dbReference type="NCBI Taxonomy" id="1000565"/>
    <lineage>
        <taxon>Bacteria</taxon>
        <taxon>Pseudomonadati</taxon>
        <taxon>Pseudomonadota</taxon>
        <taxon>Betaproteobacteria</taxon>
        <taxon>Nitrosomonadales</taxon>
        <taxon>Sterolibacteriaceae</taxon>
        <taxon>Methyloversatilis</taxon>
    </lineage>
</organism>
<evidence type="ECO:0000256" key="1">
    <source>
        <dbReference type="SAM" id="MobiDB-lite"/>
    </source>
</evidence>
<evidence type="ECO:0000313" key="2">
    <source>
        <dbReference type="EMBL" id="EGK71526.1"/>
    </source>
</evidence>
<accession>F5RD55</accession>
<reference evidence="2 3" key="1">
    <citation type="journal article" date="2011" name="J. Bacteriol.">
        <title>Genome sequence of Methyloversatilis universalis FAM5T, a methylotrophic representative of the order Rhodocyclales.</title>
        <authorList>
            <person name="Kittichotirat W."/>
            <person name="Good N.M."/>
            <person name="Hall R."/>
            <person name="Bringel F."/>
            <person name="Lajus A."/>
            <person name="Medigue C."/>
            <person name="Smalley N.E."/>
            <person name="Beck D."/>
            <person name="Bumgarner R."/>
            <person name="Vuilleumier S."/>
            <person name="Kalyuzhnaya M.G."/>
        </authorList>
    </citation>
    <scope>NUCLEOTIDE SEQUENCE [LARGE SCALE GENOMIC DNA]</scope>
    <source>
        <strain evidence="3">ATCC BAA-1314 / JCM 13912 / FAM5</strain>
    </source>
</reference>
<feature type="compositionally biased region" description="Basic and acidic residues" evidence="1">
    <location>
        <begin position="91"/>
        <end position="100"/>
    </location>
</feature>
<keyword evidence="3" id="KW-1185">Reference proteome</keyword>
<protein>
    <submittedName>
        <fullName evidence="2">Uncharacterized protein</fullName>
    </submittedName>
</protein>
<dbReference type="AlphaFoldDB" id="F5RD55"/>
<feature type="region of interest" description="Disordered" evidence="1">
    <location>
        <begin position="68"/>
        <end position="104"/>
    </location>
</feature>
<proteinExistence type="predicted"/>
<gene>
    <name evidence="2" type="ORF">METUNv1_02214</name>
</gene>
<dbReference type="STRING" id="1000565.METUNv1_02214"/>
<feature type="compositionally biased region" description="Basic residues" evidence="1">
    <location>
        <begin position="137"/>
        <end position="147"/>
    </location>
</feature>
<feature type="compositionally biased region" description="Low complexity" evidence="1">
    <location>
        <begin position="76"/>
        <end position="88"/>
    </location>
</feature>
<comment type="caution">
    <text evidence="2">The sequence shown here is derived from an EMBL/GenBank/DDBJ whole genome shotgun (WGS) entry which is preliminary data.</text>
</comment>
<dbReference type="Proteomes" id="UP000005019">
    <property type="component" value="Unassembled WGS sequence"/>
</dbReference>
<feature type="region of interest" description="Disordered" evidence="1">
    <location>
        <begin position="119"/>
        <end position="246"/>
    </location>
</feature>
<feature type="compositionally biased region" description="Low complexity" evidence="1">
    <location>
        <begin position="204"/>
        <end position="213"/>
    </location>
</feature>
<feature type="compositionally biased region" description="Low complexity" evidence="1">
    <location>
        <begin position="169"/>
        <end position="196"/>
    </location>
</feature>
<dbReference type="EMBL" id="AFHG01000050">
    <property type="protein sequence ID" value="EGK71526.1"/>
    <property type="molecule type" value="Genomic_DNA"/>
</dbReference>
<feature type="compositionally biased region" description="Basic residues" evidence="1">
    <location>
        <begin position="214"/>
        <end position="223"/>
    </location>
</feature>